<evidence type="ECO:0000313" key="5">
    <source>
        <dbReference type="Proteomes" id="UP001231189"/>
    </source>
</evidence>
<reference evidence="3" key="1">
    <citation type="submission" date="2023-07" db="EMBL/GenBank/DDBJ databases">
        <title>A chromosome-level genome assembly of Lolium multiflorum.</title>
        <authorList>
            <person name="Chen Y."/>
            <person name="Copetti D."/>
            <person name="Kolliker R."/>
            <person name="Studer B."/>
        </authorList>
    </citation>
    <scope>NUCLEOTIDE SEQUENCE</scope>
    <source>
        <strain evidence="3">02402/16</strain>
        <tissue evidence="3">Leaf</tissue>
    </source>
</reference>
<protein>
    <recommendedName>
        <fullName evidence="6">Retrotransposon Copia-like N-terminal domain-containing protein</fullName>
    </recommendedName>
</protein>
<sequence length="147" mass="15726">MTSAPTAAFVAAVFRRALAAAVAQRALAAVAQARDAEAAEIGDEIDRDRAATHVASSSTSCLLHRRNTVDAISSSSSSSSAATLNITLSEKLTRDNFLLWQTQVLPEIRGAQLFGYLDGSYAEPEKELQTKDKDGVEVKIPNPEHAR</sequence>
<comment type="caution">
    <text evidence="3">The sequence shown here is derived from an EMBL/GenBank/DDBJ whole genome shotgun (WGS) entry which is preliminary data.</text>
</comment>
<organism evidence="3 5">
    <name type="scientific">Lolium multiflorum</name>
    <name type="common">Italian ryegrass</name>
    <name type="synonym">Lolium perenne subsp. multiflorum</name>
    <dbReference type="NCBI Taxonomy" id="4521"/>
    <lineage>
        <taxon>Eukaryota</taxon>
        <taxon>Viridiplantae</taxon>
        <taxon>Streptophyta</taxon>
        <taxon>Embryophyta</taxon>
        <taxon>Tracheophyta</taxon>
        <taxon>Spermatophyta</taxon>
        <taxon>Magnoliopsida</taxon>
        <taxon>Liliopsida</taxon>
        <taxon>Poales</taxon>
        <taxon>Poaceae</taxon>
        <taxon>BOP clade</taxon>
        <taxon>Pooideae</taxon>
        <taxon>Poodae</taxon>
        <taxon>Poeae</taxon>
        <taxon>Poeae Chloroplast Group 2 (Poeae type)</taxon>
        <taxon>Loliodinae</taxon>
        <taxon>Loliinae</taxon>
        <taxon>Lolium</taxon>
    </lineage>
</organism>
<name>A0AAD8TRB3_LOLMU</name>
<evidence type="ECO:0008006" key="6">
    <source>
        <dbReference type="Google" id="ProtNLM"/>
    </source>
</evidence>
<feature type="region of interest" description="Disordered" evidence="1">
    <location>
        <begin position="125"/>
        <end position="147"/>
    </location>
</feature>
<evidence type="ECO:0000313" key="3">
    <source>
        <dbReference type="EMBL" id="KAK1686303.1"/>
    </source>
</evidence>
<evidence type="ECO:0000256" key="2">
    <source>
        <dbReference type="SAM" id="SignalP"/>
    </source>
</evidence>
<evidence type="ECO:0000313" key="4">
    <source>
        <dbReference type="EMBL" id="KAK1686307.1"/>
    </source>
</evidence>
<accession>A0AAD8TRB3</accession>
<gene>
    <name evidence="3" type="ORF">QYE76_047151</name>
    <name evidence="4" type="ORF">QYE76_047155</name>
</gene>
<keyword evidence="2" id="KW-0732">Signal</keyword>
<evidence type="ECO:0000256" key="1">
    <source>
        <dbReference type="SAM" id="MobiDB-lite"/>
    </source>
</evidence>
<dbReference type="AlphaFoldDB" id="A0AAD8TRB3"/>
<dbReference type="Proteomes" id="UP001231189">
    <property type="component" value="Unassembled WGS sequence"/>
</dbReference>
<feature type="chain" id="PRO_5042442378" description="Retrotransposon Copia-like N-terminal domain-containing protein" evidence="2">
    <location>
        <begin position="20"/>
        <end position="147"/>
    </location>
</feature>
<proteinExistence type="predicted"/>
<dbReference type="EMBL" id="JAUUTY010000002">
    <property type="protein sequence ID" value="KAK1686307.1"/>
    <property type="molecule type" value="Genomic_DNA"/>
</dbReference>
<feature type="signal peptide" evidence="2">
    <location>
        <begin position="1"/>
        <end position="19"/>
    </location>
</feature>
<keyword evidence="5" id="KW-1185">Reference proteome</keyword>
<dbReference type="EMBL" id="JAUUTY010000002">
    <property type="protein sequence ID" value="KAK1686303.1"/>
    <property type="molecule type" value="Genomic_DNA"/>
</dbReference>